<evidence type="ECO:0000313" key="4">
    <source>
        <dbReference type="Proteomes" id="UP001138997"/>
    </source>
</evidence>
<name>A0A9X1T2C5_9ACTN</name>
<protein>
    <submittedName>
        <fullName evidence="3">Alpha/beta hydrolase</fullName>
    </submittedName>
</protein>
<dbReference type="InterPro" id="IPR050300">
    <property type="entry name" value="GDXG_lipolytic_enzyme"/>
</dbReference>
<dbReference type="PANTHER" id="PTHR48081">
    <property type="entry name" value="AB HYDROLASE SUPERFAMILY PROTEIN C4A8.06C"/>
    <property type="match status" value="1"/>
</dbReference>
<dbReference type="AlphaFoldDB" id="A0A9X1T2C5"/>
<dbReference type="Gene3D" id="3.40.50.1820">
    <property type="entry name" value="alpha/beta hydrolase"/>
    <property type="match status" value="1"/>
</dbReference>
<reference evidence="3" key="1">
    <citation type="submission" date="2021-11" db="EMBL/GenBank/DDBJ databases">
        <title>Streptomyces corallinus and Kineosporia corallina sp. nov., two new coral-derived marine actinobacteria.</title>
        <authorList>
            <person name="Buangrab K."/>
            <person name="Sutthacheep M."/>
            <person name="Yeemin T."/>
            <person name="Harunari E."/>
            <person name="Igarashi Y."/>
            <person name="Sripreechasak P."/>
            <person name="Kanchanasin P."/>
            <person name="Tanasupawat S."/>
            <person name="Phongsopitanun W."/>
        </authorList>
    </citation>
    <scope>NUCLEOTIDE SEQUENCE</scope>
    <source>
        <strain evidence="3">JCM 31032</strain>
    </source>
</reference>
<evidence type="ECO:0000256" key="1">
    <source>
        <dbReference type="ARBA" id="ARBA00022801"/>
    </source>
</evidence>
<proteinExistence type="predicted"/>
<dbReference type="PANTHER" id="PTHR48081:SF8">
    <property type="entry name" value="ALPHA_BETA HYDROLASE FOLD-3 DOMAIN-CONTAINING PROTEIN-RELATED"/>
    <property type="match status" value="1"/>
</dbReference>
<dbReference type="InterPro" id="IPR013094">
    <property type="entry name" value="AB_hydrolase_3"/>
</dbReference>
<dbReference type="RefSeq" id="WP_231447071.1">
    <property type="nucleotide sequence ID" value="NZ_JAJOMB010000016.1"/>
</dbReference>
<sequence length="310" mass="32878">MPNSPLDLELAAVLARFTSDSPTDTGPLTVESIRASSDLAVRTFGALAPVFPQVERREFTMIADDGVPVRLVWFSSTEAETTGSAVVHAHGGGLVSGSVDLFAPFVSRYVARSGVPFLSVEYRLVPEVSGDRPVRDVFNALTWLHEHACELGVDPQRIGVFGESAGGTLAAGTAILAREHAVPLQKQILVYPMLDDRTGPNPPIAPYASWSHAGNEVVWDAVLGSGARSAPVVPGRLVDASGLASAYIDVGTLDLFCGESIAYAEVLKAAGVEVELQVYDGVMHGFDQVAPDIEVSRRAFANRVRVLSAL</sequence>
<dbReference type="Pfam" id="PF07859">
    <property type="entry name" value="Abhydrolase_3"/>
    <property type="match status" value="1"/>
</dbReference>
<keyword evidence="1 3" id="KW-0378">Hydrolase</keyword>
<evidence type="ECO:0000259" key="2">
    <source>
        <dbReference type="Pfam" id="PF07859"/>
    </source>
</evidence>
<dbReference type="Proteomes" id="UP001138997">
    <property type="component" value="Unassembled WGS sequence"/>
</dbReference>
<dbReference type="EMBL" id="JAJOMB010000016">
    <property type="protein sequence ID" value="MCD5314503.1"/>
    <property type="molecule type" value="Genomic_DNA"/>
</dbReference>
<evidence type="ECO:0000313" key="3">
    <source>
        <dbReference type="EMBL" id="MCD5314503.1"/>
    </source>
</evidence>
<accession>A0A9X1T2C5</accession>
<keyword evidence="4" id="KW-1185">Reference proteome</keyword>
<gene>
    <name evidence="3" type="ORF">LR394_26700</name>
</gene>
<feature type="domain" description="Alpha/beta hydrolase fold-3" evidence="2">
    <location>
        <begin position="86"/>
        <end position="286"/>
    </location>
</feature>
<comment type="caution">
    <text evidence="3">The sequence shown here is derived from an EMBL/GenBank/DDBJ whole genome shotgun (WGS) entry which is preliminary data.</text>
</comment>
<dbReference type="InterPro" id="IPR029058">
    <property type="entry name" value="AB_hydrolase_fold"/>
</dbReference>
<organism evidence="3 4">
    <name type="scientific">Kineosporia babensis</name>
    <dbReference type="NCBI Taxonomy" id="499548"/>
    <lineage>
        <taxon>Bacteria</taxon>
        <taxon>Bacillati</taxon>
        <taxon>Actinomycetota</taxon>
        <taxon>Actinomycetes</taxon>
        <taxon>Kineosporiales</taxon>
        <taxon>Kineosporiaceae</taxon>
        <taxon>Kineosporia</taxon>
    </lineage>
</organism>
<dbReference type="GO" id="GO:0016787">
    <property type="term" value="F:hydrolase activity"/>
    <property type="evidence" value="ECO:0007669"/>
    <property type="project" value="UniProtKB-KW"/>
</dbReference>
<dbReference type="SUPFAM" id="SSF53474">
    <property type="entry name" value="alpha/beta-Hydrolases"/>
    <property type="match status" value="1"/>
</dbReference>